<proteinExistence type="inferred from homology"/>
<dbReference type="InterPro" id="IPR003439">
    <property type="entry name" value="ABC_transporter-like_ATP-bd"/>
</dbReference>
<sequence>MSIEQGNNLIKVSNVNKLFPSKQALKNVSFEINQGAPVALVGPNGAGKTTLFSILCGYIQQTSGEVSIMGHKPGSAATFGNLAALPQDAQLDPRFSIAHQLKFYGQLQGFNRKKSEYEAERTLDLVGLKEVLNEKPGALSHGMRKRVTIAQALIGEPKIVMLDEATAGLDPLHAREIRELVASLSGNTTFILSSHDLSELERLCQQVLYLENGVLKEHQTLANEVDLSYITLRMANVIPDFEQVLKSISQISDVKNTQDKEYLISVTPNENTLPIDIQILQLCHDKNWQYRQMINGKTLENQLFS</sequence>
<gene>
    <name evidence="7" type="ORF">SAMN02745724_04967</name>
</gene>
<dbReference type="PROSITE" id="PS00211">
    <property type="entry name" value="ABC_TRANSPORTER_1"/>
    <property type="match status" value="1"/>
</dbReference>
<dbReference type="PANTHER" id="PTHR42711">
    <property type="entry name" value="ABC TRANSPORTER ATP-BINDING PROTEIN"/>
    <property type="match status" value="1"/>
</dbReference>
<protein>
    <submittedName>
        <fullName evidence="7">ABC-type multidrug transport system, ATPase component</fullName>
    </submittedName>
</protein>
<dbReference type="Proteomes" id="UP000198862">
    <property type="component" value="Unassembled WGS sequence"/>
</dbReference>
<feature type="domain" description="ABC transporter" evidence="6">
    <location>
        <begin position="10"/>
        <end position="237"/>
    </location>
</feature>
<dbReference type="InterPro" id="IPR027417">
    <property type="entry name" value="P-loop_NTPase"/>
</dbReference>
<organism evidence="7 8">
    <name type="scientific">Pseudoalteromonas denitrificans DSM 6059</name>
    <dbReference type="NCBI Taxonomy" id="1123010"/>
    <lineage>
        <taxon>Bacteria</taxon>
        <taxon>Pseudomonadati</taxon>
        <taxon>Pseudomonadota</taxon>
        <taxon>Gammaproteobacteria</taxon>
        <taxon>Alteromonadales</taxon>
        <taxon>Pseudoalteromonadaceae</taxon>
        <taxon>Pseudoalteromonas</taxon>
    </lineage>
</organism>
<evidence type="ECO:0000313" key="7">
    <source>
        <dbReference type="EMBL" id="SFD60950.1"/>
    </source>
</evidence>
<dbReference type="InterPro" id="IPR003593">
    <property type="entry name" value="AAA+_ATPase"/>
</dbReference>
<evidence type="ECO:0000313" key="8">
    <source>
        <dbReference type="Proteomes" id="UP000198862"/>
    </source>
</evidence>
<dbReference type="PANTHER" id="PTHR42711:SF5">
    <property type="entry name" value="ABC TRANSPORTER ATP-BINDING PROTEIN NATA"/>
    <property type="match status" value="1"/>
</dbReference>
<dbReference type="GO" id="GO:0016887">
    <property type="term" value="F:ATP hydrolysis activity"/>
    <property type="evidence" value="ECO:0007669"/>
    <property type="project" value="InterPro"/>
</dbReference>
<keyword evidence="5" id="KW-0067">ATP-binding</keyword>
<dbReference type="InterPro" id="IPR050763">
    <property type="entry name" value="ABC_transporter_ATP-binding"/>
</dbReference>
<reference evidence="7 8" key="1">
    <citation type="submission" date="2016-10" db="EMBL/GenBank/DDBJ databases">
        <authorList>
            <person name="de Groot N.N."/>
        </authorList>
    </citation>
    <scope>NUCLEOTIDE SEQUENCE [LARGE SCALE GENOMIC DNA]</scope>
    <source>
        <strain evidence="7 8">DSM 6059</strain>
    </source>
</reference>
<evidence type="ECO:0000256" key="5">
    <source>
        <dbReference type="ARBA" id="ARBA00022840"/>
    </source>
</evidence>
<evidence type="ECO:0000259" key="6">
    <source>
        <dbReference type="PROSITE" id="PS50893"/>
    </source>
</evidence>
<dbReference type="GO" id="GO:0005524">
    <property type="term" value="F:ATP binding"/>
    <property type="evidence" value="ECO:0007669"/>
    <property type="project" value="UniProtKB-KW"/>
</dbReference>
<dbReference type="EMBL" id="FOLO01000073">
    <property type="protein sequence ID" value="SFD60950.1"/>
    <property type="molecule type" value="Genomic_DNA"/>
</dbReference>
<keyword evidence="2" id="KW-0813">Transport</keyword>
<name>A0A1I1TZA4_9GAMM</name>
<evidence type="ECO:0000256" key="1">
    <source>
        <dbReference type="ARBA" id="ARBA00005417"/>
    </source>
</evidence>
<comment type="similarity">
    <text evidence="1">Belongs to the ABC transporter superfamily.</text>
</comment>
<dbReference type="SMART" id="SM00382">
    <property type="entry name" value="AAA"/>
    <property type="match status" value="1"/>
</dbReference>
<accession>A0A1I1TZA4</accession>
<dbReference type="Pfam" id="PF00005">
    <property type="entry name" value="ABC_tran"/>
    <property type="match status" value="1"/>
</dbReference>
<keyword evidence="4" id="KW-0547">Nucleotide-binding</keyword>
<keyword evidence="3" id="KW-0536">Nodulation</keyword>
<dbReference type="Gene3D" id="3.40.50.300">
    <property type="entry name" value="P-loop containing nucleotide triphosphate hydrolases"/>
    <property type="match status" value="1"/>
</dbReference>
<evidence type="ECO:0000256" key="2">
    <source>
        <dbReference type="ARBA" id="ARBA00022448"/>
    </source>
</evidence>
<evidence type="ECO:0000256" key="3">
    <source>
        <dbReference type="ARBA" id="ARBA00022458"/>
    </source>
</evidence>
<dbReference type="OrthoDB" id="9781337at2"/>
<dbReference type="AlphaFoldDB" id="A0A1I1TZA4"/>
<dbReference type="InterPro" id="IPR017871">
    <property type="entry name" value="ABC_transporter-like_CS"/>
</dbReference>
<keyword evidence="8" id="KW-1185">Reference proteome</keyword>
<evidence type="ECO:0000256" key="4">
    <source>
        <dbReference type="ARBA" id="ARBA00022741"/>
    </source>
</evidence>
<dbReference type="STRING" id="1123010.SAMN02745724_04967"/>
<dbReference type="SUPFAM" id="SSF52540">
    <property type="entry name" value="P-loop containing nucleoside triphosphate hydrolases"/>
    <property type="match status" value="1"/>
</dbReference>
<dbReference type="PROSITE" id="PS50893">
    <property type="entry name" value="ABC_TRANSPORTER_2"/>
    <property type="match status" value="1"/>
</dbReference>
<dbReference type="RefSeq" id="WP_091991160.1">
    <property type="nucleotide sequence ID" value="NZ_FOLO01000073.1"/>
</dbReference>